<evidence type="ECO:0000313" key="1">
    <source>
        <dbReference type="EMBL" id="KAJ9071810.1"/>
    </source>
</evidence>
<name>A0ACC2TB28_9FUNG</name>
<dbReference type="Proteomes" id="UP001165960">
    <property type="component" value="Unassembled WGS sequence"/>
</dbReference>
<dbReference type="EMBL" id="QTSX02003102">
    <property type="protein sequence ID" value="KAJ9071810.1"/>
    <property type="molecule type" value="Genomic_DNA"/>
</dbReference>
<dbReference type="EC" id="2.6.1.-" evidence="1"/>
<keyword evidence="1" id="KW-0032">Aminotransferase</keyword>
<keyword evidence="1" id="KW-0808">Transferase</keyword>
<protein>
    <submittedName>
        <fullName evidence="1">Aromatic/aminoadipate aminotransferase 1</fullName>
        <ecNumber evidence="1">2.6.1.-</ecNumber>
    </submittedName>
</protein>
<gene>
    <name evidence="1" type="primary">ARO8_3</name>
    <name evidence="1" type="ORF">DSO57_1033376</name>
</gene>
<keyword evidence="2" id="KW-1185">Reference proteome</keyword>
<sequence>MTPTEQISSQNKARNFDLYFTSEASLRKPNPLITLAKYTHNPENIFLASGLPRIDAFPIEELSFKARDPISGELKEFIISKETDSSCPIGLNQAQQYGNGLGLSPLREFSCIHTKQLHKPCYQDWDVIPTTGNTDSLYKIAFIIPFAWPSYSYCSLVLSNSS</sequence>
<proteinExistence type="predicted"/>
<accession>A0ACC2TB28</accession>
<evidence type="ECO:0000313" key="2">
    <source>
        <dbReference type="Proteomes" id="UP001165960"/>
    </source>
</evidence>
<comment type="caution">
    <text evidence="1">The sequence shown here is derived from an EMBL/GenBank/DDBJ whole genome shotgun (WGS) entry which is preliminary data.</text>
</comment>
<organism evidence="1 2">
    <name type="scientific">Entomophthora muscae</name>
    <dbReference type="NCBI Taxonomy" id="34485"/>
    <lineage>
        <taxon>Eukaryota</taxon>
        <taxon>Fungi</taxon>
        <taxon>Fungi incertae sedis</taxon>
        <taxon>Zoopagomycota</taxon>
        <taxon>Entomophthoromycotina</taxon>
        <taxon>Entomophthoromycetes</taxon>
        <taxon>Entomophthorales</taxon>
        <taxon>Entomophthoraceae</taxon>
        <taxon>Entomophthora</taxon>
    </lineage>
</organism>
<reference evidence="1" key="1">
    <citation type="submission" date="2022-04" db="EMBL/GenBank/DDBJ databases">
        <title>Genome of the entomopathogenic fungus Entomophthora muscae.</title>
        <authorList>
            <person name="Elya C."/>
            <person name="Lovett B.R."/>
            <person name="Lee E."/>
            <person name="Macias A.M."/>
            <person name="Hajek A.E."/>
            <person name="De Bivort B.L."/>
            <person name="Kasson M.T."/>
            <person name="De Fine Licht H.H."/>
            <person name="Stajich J.E."/>
        </authorList>
    </citation>
    <scope>NUCLEOTIDE SEQUENCE</scope>
    <source>
        <strain evidence="1">Berkeley</strain>
    </source>
</reference>